<evidence type="ECO:0000313" key="5">
    <source>
        <dbReference type="Proteomes" id="UP000592820"/>
    </source>
</evidence>
<evidence type="ECO:0000256" key="1">
    <source>
        <dbReference type="ARBA" id="ARBA00022505"/>
    </source>
</evidence>
<dbReference type="InterPro" id="IPR016208">
    <property type="entry name" value="Ald_Oxase/xanthine_DH-like"/>
</dbReference>
<dbReference type="AlphaFoldDB" id="A0A7W8L092"/>
<feature type="domain" description="Aldehyde oxidase/xanthine dehydrogenase a/b hammerhead" evidence="3">
    <location>
        <begin position="25"/>
        <end position="142"/>
    </location>
</feature>
<organism evidence="4 5">
    <name type="scientific">Paraburkholderia youngii</name>
    <dbReference type="NCBI Taxonomy" id="2782701"/>
    <lineage>
        <taxon>Bacteria</taxon>
        <taxon>Pseudomonadati</taxon>
        <taxon>Pseudomonadota</taxon>
        <taxon>Betaproteobacteria</taxon>
        <taxon>Burkholderiales</taxon>
        <taxon>Burkholderiaceae</taxon>
        <taxon>Paraburkholderia</taxon>
    </lineage>
</organism>
<dbReference type="SMART" id="SM01008">
    <property type="entry name" value="Ald_Xan_dh_C"/>
    <property type="match status" value="1"/>
</dbReference>
<dbReference type="Proteomes" id="UP000592820">
    <property type="component" value="Unassembled WGS sequence"/>
</dbReference>
<dbReference type="Pfam" id="PF20256">
    <property type="entry name" value="MoCoBD_2"/>
    <property type="match status" value="1"/>
</dbReference>
<dbReference type="InterPro" id="IPR046867">
    <property type="entry name" value="AldOxase/xan_DH_MoCoBD2"/>
</dbReference>
<dbReference type="InterPro" id="IPR008274">
    <property type="entry name" value="AldOxase/xan_DH_MoCoBD1"/>
</dbReference>
<dbReference type="Pfam" id="PF01315">
    <property type="entry name" value="Ald_Xan_dh_C"/>
    <property type="match status" value="1"/>
</dbReference>
<protein>
    <submittedName>
        <fullName evidence="4">Carbon-monoxide dehydrogenase large subunit</fullName>
        <ecNumber evidence="4">1.2.7.4</ecNumber>
    </submittedName>
</protein>
<evidence type="ECO:0000259" key="3">
    <source>
        <dbReference type="SMART" id="SM01008"/>
    </source>
</evidence>
<gene>
    <name evidence="4" type="ORF">HDG41_000073</name>
</gene>
<comment type="caution">
    <text evidence="4">The sequence shown here is derived from an EMBL/GenBank/DDBJ whole genome shotgun (WGS) entry which is preliminary data.</text>
</comment>
<dbReference type="PANTHER" id="PTHR11908">
    <property type="entry name" value="XANTHINE DEHYDROGENASE"/>
    <property type="match status" value="1"/>
</dbReference>
<dbReference type="Gene3D" id="3.30.365.10">
    <property type="entry name" value="Aldehyde oxidase/xanthine dehydrogenase, molybdopterin binding domain"/>
    <property type="match status" value="4"/>
</dbReference>
<evidence type="ECO:0000256" key="2">
    <source>
        <dbReference type="ARBA" id="ARBA00023002"/>
    </source>
</evidence>
<keyword evidence="1" id="KW-0500">Molybdenum</keyword>
<dbReference type="EMBL" id="JACHDE010000001">
    <property type="protein sequence ID" value="MBB5398037.1"/>
    <property type="molecule type" value="Genomic_DNA"/>
</dbReference>
<dbReference type="InterPro" id="IPR036856">
    <property type="entry name" value="Ald_Oxase/Xan_DH_a/b_sf"/>
</dbReference>
<evidence type="ECO:0000313" key="4">
    <source>
        <dbReference type="EMBL" id="MBB5398037.1"/>
    </source>
</evidence>
<dbReference type="Pfam" id="PF02738">
    <property type="entry name" value="MoCoBD_1"/>
    <property type="match status" value="1"/>
</dbReference>
<dbReference type="EC" id="1.2.7.4" evidence="4"/>
<proteinExistence type="predicted"/>
<dbReference type="PANTHER" id="PTHR11908:SF132">
    <property type="entry name" value="ALDEHYDE OXIDASE 1-RELATED"/>
    <property type="match status" value="1"/>
</dbReference>
<dbReference type="SUPFAM" id="SSF54665">
    <property type="entry name" value="CO dehydrogenase molybdoprotein N-domain-like"/>
    <property type="match status" value="1"/>
</dbReference>
<dbReference type="Gene3D" id="3.90.1170.50">
    <property type="entry name" value="Aldehyde oxidase/xanthine dehydrogenase, a/b hammerhead"/>
    <property type="match status" value="1"/>
</dbReference>
<sequence>MKRDIMTGTHFGAPAARKEDAALVTGTGCYVDDIQIPDLLHTFILRSPIPHGCIRAIDLTRARSAPGVVAAFAFDELPDCLKIKPMPLVMPNPAIRHPITQYALADKEVHYVGEPVAVVVALARSLAEDAAELADIEYETLPAVVSLDQAIEAGAPRAHLAIESNLAGEALFADGDCNAAFACAHKVIKASFDQHRGGAFFMETRGCVAVPSPLGKSFALYGAMQAPHRIKRILQELFGLADDELRVVAPSDVGGGFGPKGSFYPEYALITHCVQLLGRPVKWIEDRRENFVATHQERDQKWDLELAVDQEGRILGLRGQLAHDTGAYVPWGLVLPWISMTTLQGPYVVPTFALTLKSFFTNKVPTTPVRGAGRPQAVFAMERLMDRVAQELGLDRSEVRRRNFIRPEQMPFNCRVIGRDGSPVLYDSGDYPGTQALALQNGDWAGFPARQAAARAKGRYLGIGLANFVEATGLGPYEGATVKIGTNGSIVVYTGAAPQGQSHHTTLAQIAADQLGVAPAAVKIVTGDTQGISLGIGTFAARSAVNAGNAVHMACCEVRHKIQALAAKVLEANPGQIVLADGMVSVDGAPERSISLARLAVVGVGMPGYSLDEGMTPGLEHTSYFSPAQSTFSNGCHVVEVEVDPEIGAVRLLRYVVVDDCGRQINPMVVHGQVVGGVVHGIGNALLEELVYDESGQLLSCNFGEYLLPLASDIPEIEVLHTETPSPLNPLGVKGAGEGGTLPVTAAIASAIEDALKPFDVTITQVPITPMRLVEKLKAAGTR</sequence>
<dbReference type="RefSeq" id="WP_221313882.1">
    <property type="nucleotide sequence ID" value="NZ_JACHDE010000001.1"/>
</dbReference>
<dbReference type="GO" id="GO:0043885">
    <property type="term" value="F:anaerobic carbon-monoxide dehydrogenase activity"/>
    <property type="evidence" value="ECO:0007669"/>
    <property type="project" value="UniProtKB-EC"/>
</dbReference>
<reference evidence="4 5" key="1">
    <citation type="submission" date="2020-08" db="EMBL/GenBank/DDBJ databases">
        <title>Genomic Encyclopedia of Type Strains, Phase IV (KMG-V): Genome sequencing to study the core and pangenomes of soil and plant-associated prokaryotes.</title>
        <authorList>
            <person name="Whitman W."/>
        </authorList>
    </citation>
    <scope>NUCLEOTIDE SEQUENCE [LARGE SCALE GENOMIC DNA]</scope>
    <source>
        <strain evidence="4 5">JPY162</strain>
    </source>
</reference>
<dbReference type="GO" id="GO:0005506">
    <property type="term" value="F:iron ion binding"/>
    <property type="evidence" value="ECO:0007669"/>
    <property type="project" value="InterPro"/>
</dbReference>
<name>A0A7W8L092_9BURK</name>
<accession>A0A7W8L092</accession>
<dbReference type="InterPro" id="IPR037165">
    <property type="entry name" value="AldOxase/xan_DH_Mopterin-bd_sf"/>
</dbReference>
<dbReference type="SUPFAM" id="SSF56003">
    <property type="entry name" value="Molybdenum cofactor-binding domain"/>
    <property type="match status" value="1"/>
</dbReference>
<dbReference type="InterPro" id="IPR000674">
    <property type="entry name" value="Ald_Oxase/Xan_DH_a/b"/>
</dbReference>
<keyword evidence="2 4" id="KW-0560">Oxidoreductase</keyword>